<dbReference type="Proteomes" id="UP000829398">
    <property type="component" value="Chromosome 2"/>
</dbReference>
<organism evidence="1 2">
    <name type="scientific">Citrus sinensis</name>
    <name type="common">Sweet orange</name>
    <name type="synonym">Citrus aurantium var. sinensis</name>
    <dbReference type="NCBI Taxonomy" id="2711"/>
    <lineage>
        <taxon>Eukaryota</taxon>
        <taxon>Viridiplantae</taxon>
        <taxon>Streptophyta</taxon>
        <taxon>Embryophyta</taxon>
        <taxon>Tracheophyta</taxon>
        <taxon>Spermatophyta</taxon>
        <taxon>Magnoliopsida</taxon>
        <taxon>eudicotyledons</taxon>
        <taxon>Gunneridae</taxon>
        <taxon>Pentapetalae</taxon>
        <taxon>rosids</taxon>
        <taxon>malvids</taxon>
        <taxon>Sapindales</taxon>
        <taxon>Rutaceae</taxon>
        <taxon>Aurantioideae</taxon>
        <taxon>Citrus</taxon>
    </lineage>
</organism>
<comment type="caution">
    <text evidence="1">The sequence shown here is derived from an EMBL/GenBank/DDBJ whole genome shotgun (WGS) entry which is preliminary data.</text>
</comment>
<keyword evidence="2" id="KW-1185">Reference proteome</keyword>
<name>A0ACB8N0Y0_CITSI</name>
<sequence length="1078" mass="120854">MSPMELVIHFKGEKRCVGLIYPESCSVDKIRVEALKITGVHGLNEAGQILLTVMNPDNKAKVVVDSDFGLNRLFGIYNSMGLNTFEVEVVPVLYPQYPDSPLLQSLMFNLGIHLPSEAITTLNDQINRAEHQSTSKVRHPTKDEDDLLSNWSGKRLDSGDDDEGDGEEPTVPVEDDLLSEWSDKGVGSNDDDNGKEGDGEQPPPTVSVEDTTPVEDSDDSDGSGGNQHDSDSDADIFLDDDTREFQMAVNSSDEDINLGSVQFRNYLEKHEYKLDGDGVHRLRVGDVFRDVGHFREVLHEVMVRKGFNINIKYSEPRRYYATCKEPGCPWFVNGARLNDRNGFWLRGYHKKHECRLTKKSVKVTSTWIAEMIKGHVAIDANVKISLLRTYMQEKFRLKIEKLTMYRAREKARVLVYGDHSKGYEKLFQFFVAFPAQKNAFLNGCRPFIGIDGCHLKGKYGGVLLAAIATDANKGIVPLAVCVCEIENTETWTWFLEHLHNYLDDGRQVTFISDRQKGLLNAIPNTWPSAYHRACCRHVYANFAKDHAGAKLRNLFWRAAKSSNRHEFNEAMALIKEEKIAAYNWLERELQGYTWSMHAYDRNCKVERTDNNASECFNSWILPYRDRHVLSMLEEIRCRLMKRFTKRKNEAKAWAKSVAPRIYKELDTSYKKGEKMIVHPSGDLNFQVMDKSYYPARKFVVKLEDRTCDCGYWEIAGLPCSHAMACIGYARHEIEEYIPFCFTKQAYINTYSVMFIPIPDERTWDRGERPLIDPPIVQKKIGRPKKCRKRAATEPQKRSRRFFVNCSVCGGSNHNVRSCPLRPSVARAARARSTNSQFSDGNASAEPASFSSQPATPSAQPASFSSQLPTPSAEPASFSSQPASLSGQPSQQTVQASGPGEGSNSGSKKRKNKSTTTVAGTTSKRGRKRKTDVNTSQANQFQNPSQSSTVTVDGMVVGRYVLSSKGGRLIHCQSFVVILITIQVLAVAGSNEAASASSNLAYGQDLSWFGFHPWGMPWGGHGRWPLVPPPQPSAPARPWPCPWGTLPPMPSINRPAHPRPWAPPPKPAVALHPDSNTKA</sequence>
<protein>
    <submittedName>
        <fullName evidence="1">SWIM-type domain-containing protein</fullName>
    </submittedName>
</protein>
<dbReference type="EMBL" id="CM039171">
    <property type="protein sequence ID" value="KAH9791383.1"/>
    <property type="molecule type" value="Genomic_DNA"/>
</dbReference>
<gene>
    <name evidence="1" type="ORF">KPL71_003737</name>
</gene>
<evidence type="ECO:0000313" key="1">
    <source>
        <dbReference type="EMBL" id="KAH9791383.1"/>
    </source>
</evidence>
<proteinExistence type="predicted"/>
<evidence type="ECO:0000313" key="2">
    <source>
        <dbReference type="Proteomes" id="UP000829398"/>
    </source>
</evidence>
<reference evidence="2" key="1">
    <citation type="journal article" date="2023" name="Hortic. Res.">
        <title>A chromosome-level phased genome enabling allele-level studies in sweet orange: a case study on citrus Huanglongbing tolerance.</title>
        <authorList>
            <person name="Wu B."/>
            <person name="Yu Q."/>
            <person name="Deng Z."/>
            <person name="Duan Y."/>
            <person name="Luo F."/>
            <person name="Gmitter F. Jr."/>
        </authorList>
    </citation>
    <scope>NUCLEOTIDE SEQUENCE [LARGE SCALE GENOMIC DNA]</scope>
    <source>
        <strain evidence="2">cv. Valencia</strain>
    </source>
</reference>
<accession>A0ACB8N0Y0</accession>